<sequence length="775" mass="87093">MTKEQVYEYIKANPKKPFHLREVARGLGLSKDKAKHALEELVAEGKLIRTRRKTYGLPEKMNLVVGKLQIHTGGFGFVLVEDGEDLFIPPGRLAGAWPLDKVVARILPTRPGGKTSGEVIRILERAKQKLVGTLEFARGYAILRPDDKRYPERLLLSPEGLEDLREGARIAVAVHYPEDTGEKEPFGVLHEYLGQGETPETETRAVIQNFDLRENFPPEALAEAERIPRKIPAPTLKAREDFRSLPVFTIDGADAKDFDDAVHLERLQEGGYRVGIHIADVAHYVREGSALDREAYERATSVYLPGRVLPMLPEKISNGVCSLVPGEDRLTMSVVATLDEKGEVRDYRIVQGVIRSKARLTYGQVEDLLSGGRLPEEARFLEDDVRELYRLTRHLKAGRLAAGALDFDTREVKVDFDEGGNLHLIPIREGEARSLIEELMLLANRLVARHLDERGIPTLYRVHEDPVADRYKTLVEALNRMGYHLPATDPDPAAMQRVLEAARGKPEGPAVSMLVLRSMSLARYAHENLGHFGLAFEDYLHFTSPIRRYPDLVVHRVLKELIKGKGKVGPKKKSAWAEKFPRVAEHASERERAAEKAERDLTKYFQVKWAEAQVGRTFTGIVSGVTNFGLFVAIENGVEGLLPLSDLSDDYYEFVPEGLELVGRSTGKRWRLGDAIKVRIERATPALRQIDLAIEEEKMSTSEKKPTKKKARSPRPAEGKKSEKAPRVLAGPPQEKARNDRPPRLTAQKVYFGEWIGEAEGEEKPRGKTRGRRKK</sequence>
<evidence type="ECO:0000256" key="5">
    <source>
        <dbReference type="ARBA" id="ARBA00022801"/>
    </source>
</evidence>
<dbReference type="Pfam" id="PF08206">
    <property type="entry name" value="OB_RNB"/>
    <property type="match status" value="1"/>
</dbReference>
<dbReference type="InterPro" id="IPR040476">
    <property type="entry name" value="CSD2"/>
</dbReference>
<comment type="function">
    <text evidence="8">3'-5' exoribonuclease that releases 5'-nucleoside monophosphates and is involved in maturation of structured RNAs.</text>
</comment>
<dbReference type="InterPro" id="IPR050180">
    <property type="entry name" value="RNR_Ribonuclease"/>
</dbReference>
<dbReference type="Pfam" id="PF17876">
    <property type="entry name" value="CSD2"/>
    <property type="match status" value="1"/>
</dbReference>
<dbReference type="PANTHER" id="PTHR23355">
    <property type="entry name" value="RIBONUCLEASE"/>
    <property type="match status" value="1"/>
</dbReference>
<proteinExistence type="inferred from homology"/>
<dbReference type="InterPro" id="IPR011805">
    <property type="entry name" value="RNase_R"/>
</dbReference>
<accession>A0A511RKA0</accession>
<gene>
    <name evidence="8 11" type="primary">rnr</name>
    <name evidence="11" type="ORF">ODE01S_08060</name>
</gene>
<dbReference type="OrthoDB" id="9764149at2"/>
<comment type="subcellular location">
    <subcellularLocation>
        <location evidence="2 8">Cytoplasm</location>
    </subcellularLocation>
</comment>
<dbReference type="InterPro" id="IPR012340">
    <property type="entry name" value="NA-bd_OB-fold"/>
</dbReference>
<comment type="catalytic activity">
    <reaction evidence="1 8">
        <text>Exonucleolytic cleavage in the 3'- to 5'-direction to yield nucleoside 5'-phosphates.</text>
        <dbReference type="EC" id="3.1.13.1"/>
    </reaction>
</comment>
<dbReference type="InterPro" id="IPR001900">
    <property type="entry name" value="RNase_II/R"/>
</dbReference>
<dbReference type="HAMAP" id="MF_01895">
    <property type="entry name" value="RNase_R"/>
    <property type="match status" value="1"/>
</dbReference>
<evidence type="ECO:0000256" key="7">
    <source>
        <dbReference type="ARBA" id="ARBA00022884"/>
    </source>
</evidence>
<comment type="caution">
    <text evidence="11">The sequence shown here is derived from an EMBL/GenBank/DDBJ whole genome shotgun (WGS) entry which is preliminary data.</text>
</comment>
<dbReference type="InterPro" id="IPR004476">
    <property type="entry name" value="RNase_II/RNase_R"/>
</dbReference>
<feature type="region of interest" description="Disordered" evidence="9">
    <location>
        <begin position="697"/>
        <end position="775"/>
    </location>
</feature>
<dbReference type="PROSITE" id="PS01175">
    <property type="entry name" value="RIBONUCLEASE_II"/>
    <property type="match status" value="1"/>
</dbReference>
<dbReference type="EC" id="3.1.13.1" evidence="8"/>
<keyword evidence="7 8" id="KW-0694">RNA-binding</keyword>
<dbReference type="SMART" id="SM00357">
    <property type="entry name" value="CSP"/>
    <property type="match status" value="2"/>
</dbReference>
<reference evidence="11 12" key="1">
    <citation type="submission" date="2019-07" db="EMBL/GenBank/DDBJ databases">
        <title>Whole genome shotgun sequence of Oceanithermus desulfurans NBRC 100063.</title>
        <authorList>
            <person name="Hosoyama A."/>
            <person name="Uohara A."/>
            <person name="Ohji S."/>
            <person name="Ichikawa N."/>
        </authorList>
    </citation>
    <scope>NUCLEOTIDE SEQUENCE [LARGE SCALE GENOMIC DNA]</scope>
    <source>
        <strain evidence="11 12">NBRC 100063</strain>
    </source>
</reference>
<dbReference type="Proteomes" id="UP000321827">
    <property type="component" value="Unassembled WGS sequence"/>
</dbReference>
<name>A0A511RKA0_9DEIN</name>
<evidence type="ECO:0000256" key="4">
    <source>
        <dbReference type="ARBA" id="ARBA00022722"/>
    </source>
</evidence>
<dbReference type="AlphaFoldDB" id="A0A511RKA0"/>
<dbReference type="InterPro" id="IPR013223">
    <property type="entry name" value="RNase_B_OB_dom"/>
</dbReference>
<dbReference type="PROSITE" id="PS50126">
    <property type="entry name" value="S1"/>
    <property type="match status" value="1"/>
</dbReference>
<dbReference type="RefSeq" id="WP_147146123.1">
    <property type="nucleotide sequence ID" value="NZ_BJXN01000004.1"/>
</dbReference>
<dbReference type="InterPro" id="IPR022966">
    <property type="entry name" value="RNase_II/R_CS"/>
</dbReference>
<evidence type="ECO:0000256" key="3">
    <source>
        <dbReference type="ARBA" id="ARBA00022490"/>
    </source>
</evidence>
<dbReference type="CDD" id="cd04471">
    <property type="entry name" value="S1_RNase_R"/>
    <property type="match status" value="1"/>
</dbReference>
<dbReference type="PANTHER" id="PTHR23355:SF9">
    <property type="entry name" value="DIS3-LIKE EXONUCLEASE 2"/>
    <property type="match status" value="1"/>
</dbReference>
<dbReference type="EMBL" id="BJXN01000004">
    <property type="protein sequence ID" value="GEM89372.1"/>
    <property type="molecule type" value="Genomic_DNA"/>
</dbReference>
<evidence type="ECO:0000313" key="11">
    <source>
        <dbReference type="EMBL" id="GEM89372.1"/>
    </source>
</evidence>
<evidence type="ECO:0000259" key="10">
    <source>
        <dbReference type="PROSITE" id="PS50126"/>
    </source>
</evidence>
<dbReference type="InterPro" id="IPR003029">
    <property type="entry name" value="S1_domain"/>
</dbReference>
<dbReference type="NCBIfam" id="TIGR02063">
    <property type="entry name" value="RNase_R"/>
    <property type="match status" value="1"/>
</dbReference>
<evidence type="ECO:0000256" key="6">
    <source>
        <dbReference type="ARBA" id="ARBA00022839"/>
    </source>
</evidence>
<dbReference type="SMART" id="SM00316">
    <property type="entry name" value="S1"/>
    <property type="match status" value="1"/>
</dbReference>
<evidence type="ECO:0000313" key="12">
    <source>
        <dbReference type="Proteomes" id="UP000321827"/>
    </source>
</evidence>
<dbReference type="Pfam" id="PF00575">
    <property type="entry name" value="S1"/>
    <property type="match status" value="1"/>
</dbReference>
<dbReference type="InterPro" id="IPR011129">
    <property type="entry name" value="CSD"/>
</dbReference>
<keyword evidence="5 8" id="KW-0378">Hydrolase</keyword>
<feature type="domain" description="S1 motif" evidence="10">
    <location>
        <begin position="615"/>
        <end position="695"/>
    </location>
</feature>
<comment type="similarity">
    <text evidence="8">Belongs to the RNR ribonuclease family. RNase R subfamily.</text>
</comment>
<evidence type="ECO:0000256" key="2">
    <source>
        <dbReference type="ARBA" id="ARBA00004496"/>
    </source>
</evidence>
<dbReference type="Pfam" id="PF00773">
    <property type="entry name" value="RNB"/>
    <property type="match status" value="1"/>
</dbReference>
<evidence type="ECO:0000256" key="9">
    <source>
        <dbReference type="SAM" id="MobiDB-lite"/>
    </source>
</evidence>
<feature type="compositionally biased region" description="Basic and acidic residues" evidence="9">
    <location>
        <begin position="715"/>
        <end position="726"/>
    </location>
</feature>
<dbReference type="SMART" id="SM00955">
    <property type="entry name" value="RNB"/>
    <property type="match status" value="1"/>
</dbReference>
<organism evidence="11 12">
    <name type="scientific">Oceanithermus desulfurans NBRC 100063</name>
    <dbReference type="NCBI Taxonomy" id="1227550"/>
    <lineage>
        <taxon>Bacteria</taxon>
        <taxon>Thermotogati</taxon>
        <taxon>Deinococcota</taxon>
        <taxon>Deinococci</taxon>
        <taxon>Thermales</taxon>
        <taxon>Thermaceae</taxon>
        <taxon>Oceanithermus</taxon>
    </lineage>
</organism>
<dbReference type="GO" id="GO:0005829">
    <property type="term" value="C:cytosol"/>
    <property type="evidence" value="ECO:0007669"/>
    <property type="project" value="TreeGrafter"/>
</dbReference>
<protein>
    <recommendedName>
        <fullName evidence="8">Ribonuclease R</fullName>
        <shortName evidence="8">RNase R</shortName>
        <ecNumber evidence="8">3.1.13.1</ecNumber>
    </recommendedName>
</protein>
<keyword evidence="6 8" id="KW-0269">Exonuclease</keyword>
<evidence type="ECO:0000256" key="8">
    <source>
        <dbReference type="HAMAP-Rule" id="MF_01895"/>
    </source>
</evidence>
<evidence type="ECO:0000256" key="1">
    <source>
        <dbReference type="ARBA" id="ARBA00001849"/>
    </source>
</evidence>
<dbReference type="NCBIfam" id="TIGR00358">
    <property type="entry name" value="3_prime_RNase"/>
    <property type="match status" value="1"/>
</dbReference>
<keyword evidence="4 8" id="KW-0540">Nuclease</keyword>
<dbReference type="GO" id="GO:0006402">
    <property type="term" value="P:mRNA catabolic process"/>
    <property type="evidence" value="ECO:0007669"/>
    <property type="project" value="TreeGrafter"/>
</dbReference>
<dbReference type="GO" id="GO:0003723">
    <property type="term" value="F:RNA binding"/>
    <property type="evidence" value="ECO:0007669"/>
    <property type="project" value="UniProtKB-UniRule"/>
</dbReference>
<dbReference type="SUPFAM" id="SSF50249">
    <property type="entry name" value="Nucleic acid-binding proteins"/>
    <property type="match status" value="4"/>
</dbReference>
<dbReference type="GO" id="GO:0008859">
    <property type="term" value="F:exoribonuclease II activity"/>
    <property type="evidence" value="ECO:0007669"/>
    <property type="project" value="UniProtKB-UniRule"/>
</dbReference>
<dbReference type="Gene3D" id="2.40.50.140">
    <property type="entry name" value="Nucleic acid-binding proteins"/>
    <property type="match status" value="2"/>
</dbReference>
<keyword evidence="3 8" id="KW-0963">Cytoplasm</keyword>